<dbReference type="EMBL" id="CP159837">
    <property type="protein sequence ID" value="XCM38213.1"/>
    <property type="molecule type" value="Genomic_DNA"/>
</dbReference>
<feature type="signal peptide" evidence="1">
    <location>
        <begin position="1"/>
        <end position="31"/>
    </location>
</feature>
<dbReference type="NCBIfam" id="NF033947">
    <property type="entry name" value="PEP-cistern"/>
    <property type="match status" value="1"/>
</dbReference>
<dbReference type="AlphaFoldDB" id="A0AAU8JHI6"/>
<sequence length="249" mass="25547">MFKQTVKLGIGVAAISSAGLGFLIEAPSAAAFVFNGATIEDISAQDVGKSFTVNFDGNVGGKNVNDLTSWAKFTLQSFTGTEAIFGIQLDNTSTGNITSRTSALGFNLDGAEIKSASVTGGVFANAHTNDSLPNGFGGIEACFINNKNNCKGGGGEGNQGGVSTADGVAAFTAKVQLTKSVQSFAMSNFGVRYQSINGGGFSGASGTGRGTPYYEPPAPKAIPEPSTVTALLVTGFAFLQQRRRKQVTK</sequence>
<evidence type="ECO:0000313" key="2">
    <source>
        <dbReference type="EMBL" id="XCM38213.1"/>
    </source>
</evidence>
<reference evidence="2" key="1">
    <citation type="submission" date="2024-07" db="EMBL/GenBank/DDBJ databases">
        <authorList>
            <person name="Kim Y.J."/>
            <person name="Jeong J.Y."/>
        </authorList>
    </citation>
    <scope>NUCLEOTIDE SEQUENCE</scope>
    <source>
        <strain evidence="2">GIHE-MW2</strain>
    </source>
</reference>
<dbReference type="RefSeq" id="WP_054466491.1">
    <property type="nucleotide sequence ID" value="NZ_CP159837.1"/>
</dbReference>
<name>A0AAU8JHI6_9CYAN</name>
<organism evidence="2">
    <name type="scientific">Planktothricoides raciborskii GIHE-MW2</name>
    <dbReference type="NCBI Taxonomy" id="2792601"/>
    <lineage>
        <taxon>Bacteria</taxon>
        <taxon>Bacillati</taxon>
        <taxon>Cyanobacteriota</taxon>
        <taxon>Cyanophyceae</taxon>
        <taxon>Oscillatoriophycideae</taxon>
        <taxon>Oscillatoriales</taxon>
        <taxon>Oscillatoriaceae</taxon>
        <taxon>Planktothricoides</taxon>
    </lineage>
</organism>
<proteinExistence type="predicted"/>
<protein>
    <submittedName>
        <fullName evidence="2">Cistern family PEP-CTERM protein</fullName>
    </submittedName>
</protein>
<gene>
    <name evidence="2" type="ORF">ABWT76_001045</name>
</gene>
<keyword evidence="1" id="KW-0732">Signal</keyword>
<accession>A0AAU8JHI6</accession>
<feature type="chain" id="PRO_5043549284" evidence="1">
    <location>
        <begin position="32"/>
        <end position="249"/>
    </location>
</feature>
<evidence type="ECO:0000256" key="1">
    <source>
        <dbReference type="SAM" id="SignalP"/>
    </source>
</evidence>